<keyword evidence="3" id="KW-1185">Reference proteome</keyword>
<sequence>MVVAAAAPRPRTRVACLSIVSAACGALRVCSTTACRMPWATSRTHAPASRATRAPPRAGPLWLPSRSRCPASAATRPCVHATGSRRDAAAPAVEVATKRLRGENGLMGPVAGPRTPN</sequence>
<organism evidence="2 3">
    <name type="scientific">Bos mutus</name>
    <name type="common">wild yak</name>
    <dbReference type="NCBI Taxonomy" id="72004"/>
    <lineage>
        <taxon>Eukaryota</taxon>
        <taxon>Metazoa</taxon>
        <taxon>Chordata</taxon>
        <taxon>Craniata</taxon>
        <taxon>Vertebrata</taxon>
        <taxon>Euteleostomi</taxon>
        <taxon>Mammalia</taxon>
        <taxon>Eutheria</taxon>
        <taxon>Laurasiatheria</taxon>
        <taxon>Artiodactyla</taxon>
        <taxon>Ruminantia</taxon>
        <taxon>Pecora</taxon>
        <taxon>Bovidae</taxon>
        <taxon>Bovinae</taxon>
        <taxon>Bos</taxon>
    </lineage>
</organism>
<evidence type="ECO:0000256" key="1">
    <source>
        <dbReference type="SAM" id="MobiDB-lite"/>
    </source>
</evidence>
<gene>
    <name evidence="2" type="ORF">E5288_WYG020189</name>
</gene>
<accession>A0A6B0S414</accession>
<dbReference type="EMBL" id="VBQZ03000154">
    <property type="protein sequence ID" value="MXQ96131.1"/>
    <property type="molecule type" value="Genomic_DNA"/>
</dbReference>
<reference evidence="2" key="1">
    <citation type="submission" date="2019-10" db="EMBL/GenBank/DDBJ databases">
        <title>The sequence and de novo assembly of the wild yak genome.</title>
        <authorList>
            <person name="Liu Y."/>
        </authorList>
    </citation>
    <scope>NUCLEOTIDE SEQUENCE [LARGE SCALE GENOMIC DNA]</scope>
    <source>
        <strain evidence="2">WY2019</strain>
    </source>
</reference>
<dbReference type="Proteomes" id="UP000322234">
    <property type="component" value="Unassembled WGS sequence"/>
</dbReference>
<evidence type="ECO:0000313" key="2">
    <source>
        <dbReference type="EMBL" id="MXQ96131.1"/>
    </source>
</evidence>
<feature type="compositionally biased region" description="Low complexity" evidence="1">
    <location>
        <begin position="42"/>
        <end position="56"/>
    </location>
</feature>
<protein>
    <submittedName>
        <fullName evidence="2">Uncharacterized protein</fullName>
    </submittedName>
</protein>
<evidence type="ECO:0000313" key="3">
    <source>
        <dbReference type="Proteomes" id="UP000322234"/>
    </source>
</evidence>
<comment type="caution">
    <text evidence="2">The sequence shown here is derived from an EMBL/GenBank/DDBJ whole genome shotgun (WGS) entry which is preliminary data.</text>
</comment>
<name>A0A6B0S414_9CETA</name>
<dbReference type="AlphaFoldDB" id="A0A6B0S414"/>
<feature type="region of interest" description="Disordered" evidence="1">
    <location>
        <begin position="42"/>
        <end position="69"/>
    </location>
</feature>
<proteinExistence type="predicted"/>